<feature type="compositionally biased region" description="Acidic residues" evidence="1">
    <location>
        <begin position="79"/>
        <end position="90"/>
    </location>
</feature>
<evidence type="ECO:0000256" key="1">
    <source>
        <dbReference type="SAM" id="MobiDB-lite"/>
    </source>
</evidence>
<feature type="domain" description="Knl1 C-terminal RWD" evidence="2">
    <location>
        <begin position="975"/>
        <end position="1127"/>
    </location>
</feature>
<dbReference type="PANTHER" id="PTHR35707:SF1">
    <property type="entry name" value="SPC7 KINETOCHORE PROTEIN DOMAIN-CONTAINING PROTEIN"/>
    <property type="match status" value="1"/>
</dbReference>
<feature type="compositionally biased region" description="Polar residues" evidence="1">
    <location>
        <begin position="537"/>
        <end position="548"/>
    </location>
</feature>
<dbReference type="InterPro" id="IPR040850">
    <property type="entry name" value="Knl1_RWD_C"/>
</dbReference>
<sequence length="1290" mass="143379">MASPAAAEEQSNTKTEEGTTAFRKKRFRRVSFAENTSVHIFDRDEEYNTPPDVEPPSSPYEELGFSERDGARKQFFRNEEEDDEDDDMDELGPRSPFLRVVRSPSSGGSTIEDNFFGPVSTSFIRRDFSDSAASDENHDHTMDSTAFSMHFHSIARSDSEGDLKTSTGVHLSFDEKTPTLSSIPSNTRNSMLLTLAKKPNSQPDVSTSKLSTGSQSNDMSLVGEYHAKYDYGRLSPALDALLAEGHNDSNVISHISMLKSPIKSGERILANKENGPDLMDFSYGQDVKMQDSTSHEALNEVVNVNPNEMGVASGSKLFPSKQIAFGVSSNASETQASKPLSPNQSIGGTLTAKTKEPVKDALGINSGLEVLATSQGTPSNPKNMAYQLEDVLEKENKSPLVGSITRLTDRPSYMVSNGVSLSKSPGTVTPFHNQASLFPKTESLKHGGSVSSLQRSISKLRILETSPFSAVLNAKLEDSNSRSVVGLFKMTPLGTLLEKNNKPLQANCMNIAGIKTLDTYLEEPLPSSAQKKREGESTNMNDSKTEIPNNFVPRTRKESSVEVASILVLPSENTYMQPKLLQSAGYKDDENKIGSPQTFTCSPKKFKEATTAEFRGSPYRDEKQSIQLNESVSFGLGNVGGLGESVTNTQLSTTASDGMDSLYIERRQNSTPLNVAISNVKEMLHDRKDFPYDVLCNSDLRRSLTTLSNDIEHENFQTISRESDIPMGLMKTSLLLNGRKDEQSYRQNLADQFGGSPSNRELYSVLHDHSTDSLCMEKVQPSGANQLSTGDVSSAERKRKTEDVMAEKIARIRRSSNSDVELPSDGGISSIGPNLKHLAEIHSRFFKETKLFSHSVDRMNFHTIDRLIDIVGQLQRSETYQLLSNEIQSQIFLDQGGNIQDKRVAETKYLLCKTVHEQAKLQLMHLKRERLLKSVQSLASGIQESEGLKLNYPPPNSLDVRVIHQQPFSDNIEDIQEAIEDIHRRISNLTNSFHKSCKMKGEPNPADTIAFVTDHLMKRARCQTIRKDLQLWVLDNLKSSKGRHEIVLNFLDLMTQRLTVTAGVIPSISISNILNEMNINKHFKDMDASTVFGFVFDAGITQRQVGAASLAQETQTTSSLLGNLVDVMEEIQLARIELRNLVHARFHTSLDESLYLELYFFDPNGRKKATITLNASCLKRGIYPSEIVPCQIFTPVDESQNSSSQSLSTEIAAAIRDLRVGFLRILRLCRSISQLVSPSRSQCSQLDFGFKFFKKGVNSNWCRLEMDMCVIMSDANRIQYLETSCRPNWS</sequence>
<feature type="compositionally biased region" description="Basic and acidic residues" evidence="1">
    <location>
        <begin position="65"/>
        <end position="78"/>
    </location>
</feature>
<feature type="compositionally biased region" description="Polar residues" evidence="1">
    <location>
        <begin position="330"/>
        <end position="352"/>
    </location>
</feature>
<reference evidence="3 4" key="1">
    <citation type="journal article" date="2016" name="Sci. Rep.">
        <title>The genome sequence of the outbreeding globe artichoke constructed de novo incorporating a phase-aware low-pass sequencing strategy of F1 progeny.</title>
        <authorList>
            <person name="Scaglione D."/>
            <person name="Reyes-Chin-Wo S."/>
            <person name="Acquadro A."/>
            <person name="Froenicke L."/>
            <person name="Portis E."/>
            <person name="Beitel C."/>
            <person name="Tirone M."/>
            <person name="Mauro R."/>
            <person name="Lo Monaco A."/>
            <person name="Mauromicale G."/>
            <person name="Faccioli P."/>
            <person name="Cattivelli L."/>
            <person name="Rieseberg L."/>
            <person name="Michelmore R."/>
            <person name="Lanteri S."/>
        </authorList>
    </citation>
    <scope>NUCLEOTIDE SEQUENCE [LARGE SCALE GENOMIC DNA]</scope>
    <source>
        <strain evidence="3">2C</strain>
    </source>
</reference>
<evidence type="ECO:0000259" key="2">
    <source>
        <dbReference type="Pfam" id="PF18210"/>
    </source>
</evidence>
<dbReference type="Pfam" id="PF18210">
    <property type="entry name" value="Knl1_RWD_C"/>
    <property type="match status" value="1"/>
</dbReference>
<proteinExistence type="predicted"/>
<evidence type="ECO:0000313" key="3">
    <source>
        <dbReference type="EMBL" id="KVI02104.1"/>
    </source>
</evidence>
<dbReference type="Proteomes" id="UP000243975">
    <property type="component" value="Unassembled WGS sequence"/>
</dbReference>
<keyword evidence="4" id="KW-1185">Reference proteome</keyword>
<feature type="region of interest" description="Disordered" evidence="1">
    <location>
        <begin position="525"/>
        <end position="555"/>
    </location>
</feature>
<organism evidence="3 4">
    <name type="scientific">Cynara cardunculus var. scolymus</name>
    <name type="common">Globe artichoke</name>
    <name type="synonym">Cynara scolymus</name>
    <dbReference type="NCBI Taxonomy" id="59895"/>
    <lineage>
        <taxon>Eukaryota</taxon>
        <taxon>Viridiplantae</taxon>
        <taxon>Streptophyta</taxon>
        <taxon>Embryophyta</taxon>
        <taxon>Tracheophyta</taxon>
        <taxon>Spermatophyta</taxon>
        <taxon>Magnoliopsida</taxon>
        <taxon>eudicotyledons</taxon>
        <taxon>Gunneridae</taxon>
        <taxon>Pentapetalae</taxon>
        <taxon>asterids</taxon>
        <taxon>campanulids</taxon>
        <taxon>Asterales</taxon>
        <taxon>Asteraceae</taxon>
        <taxon>Carduoideae</taxon>
        <taxon>Cardueae</taxon>
        <taxon>Carduinae</taxon>
        <taxon>Cynara</taxon>
    </lineage>
</organism>
<feature type="compositionally biased region" description="Polar residues" evidence="1">
    <location>
        <begin position="199"/>
        <end position="216"/>
    </location>
</feature>
<feature type="compositionally biased region" description="Polar residues" evidence="1">
    <location>
        <begin position="782"/>
        <end position="792"/>
    </location>
</feature>
<accession>A0A103Y407</accession>
<feature type="region of interest" description="Disordered" evidence="1">
    <location>
        <begin position="330"/>
        <end position="354"/>
    </location>
</feature>
<dbReference type="EMBL" id="LEKV01002663">
    <property type="protein sequence ID" value="KVI02104.1"/>
    <property type="molecule type" value="Genomic_DNA"/>
</dbReference>
<feature type="region of interest" description="Disordered" evidence="1">
    <location>
        <begin position="781"/>
        <end position="801"/>
    </location>
</feature>
<name>A0A103Y407_CYNCS</name>
<feature type="region of interest" description="Disordered" evidence="1">
    <location>
        <begin position="1"/>
        <end position="23"/>
    </location>
</feature>
<feature type="region of interest" description="Disordered" evidence="1">
    <location>
        <begin position="197"/>
        <end position="216"/>
    </location>
</feature>
<gene>
    <name evidence="3" type="ORF">Ccrd_019614</name>
</gene>
<feature type="compositionally biased region" description="Polar residues" evidence="1">
    <location>
        <begin position="103"/>
        <end position="112"/>
    </location>
</feature>
<dbReference type="STRING" id="59895.A0A103Y407"/>
<feature type="region of interest" description="Disordered" evidence="1">
    <location>
        <begin position="41"/>
        <end position="114"/>
    </location>
</feature>
<dbReference type="Gramene" id="KVI02104">
    <property type="protein sequence ID" value="KVI02104"/>
    <property type="gene ID" value="Ccrd_019614"/>
</dbReference>
<protein>
    <recommendedName>
        <fullName evidence="2">Knl1 C-terminal RWD domain-containing protein</fullName>
    </recommendedName>
</protein>
<dbReference type="PANTHER" id="PTHR35707">
    <property type="entry name" value="OS06G0608100 PROTEIN"/>
    <property type="match status" value="1"/>
</dbReference>
<dbReference type="OMA" id="KEPTWSP"/>
<evidence type="ECO:0000313" key="4">
    <source>
        <dbReference type="Proteomes" id="UP000243975"/>
    </source>
</evidence>
<comment type="caution">
    <text evidence="3">The sequence shown here is derived from an EMBL/GenBank/DDBJ whole genome shotgun (WGS) entry which is preliminary data.</text>
</comment>